<sequence>MVRTKKIRGQNTYRYVFLANYDEPKELSTILHGRIRALHLEDCSKTELNDDTFSSAKRLCLGFKLLLHEEVTRFYQSTEPVKISSYPMCSGWNDSRVFLQVIKLNYLSLDGSPEMSKLPESIARLEALTCLKLSGCSQLLELPESFGKLKYMEHLNLSACSQLSFGYLESLTRLNLSACSVVLELPESFRKLKNLEHLDLSNFTNVKDVFENFGGLYSRYGTQLYGRRRLPEALGNLSKLQYLDLSLEISNLQMGKEASQVRLGWVMRAKSGLNSNFLGSLTELKYLNLSGCPDMVVLPESFGNLENLVDLNLSGC</sequence>
<evidence type="ECO:0000313" key="1">
    <source>
        <dbReference type="EnsemblPlants" id="LPERR05G08380.3"/>
    </source>
</evidence>
<proteinExistence type="predicted"/>
<dbReference type="AlphaFoldDB" id="A0A0D9WES6"/>
<dbReference type="Gene3D" id="3.80.10.10">
    <property type="entry name" value="Ribonuclease Inhibitor"/>
    <property type="match status" value="2"/>
</dbReference>
<protein>
    <recommendedName>
        <fullName evidence="3">NB-ARC domain-containing protein</fullName>
    </recommendedName>
</protein>
<accession>A0A0D9WES6</accession>
<dbReference type="InterPro" id="IPR032675">
    <property type="entry name" value="LRR_dom_sf"/>
</dbReference>
<reference evidence="2" key="2">
    <citation type="submission" date="2013-12" db="EMBL/GenBank/DDBJ databases">
        <authorList>
            <person name="Yu Y."/>
            <person name="Lee S."/>
            <person name="de Baynast K."/>
            <person name="Wissotski M."/>
            <person name="Liu L."/>
            <person name="Talag J."/>
            <person name="Goicoechea J."/>
            <person name="Angelova A."/>
            <person name="Jetty R."/>
            <person name="Kudrna D."/>
            <person name="Golser W."/>
            <person name="Rivera L."/>
            <person name="Zhang J."/>
            <person name="Wing R."/>
        </authorList>
    </citation>
    <scope>NUCLEOTIDE SEQUENCE</scope>
</reference>
<dbReference type="SUPFAM" id="SSF52058">
    <property type="entry name" value="L domain-like"/>
    <property type="match status" value="1"/>
</dbReference>
<reference evidence="1" key="3">
    <citation type="submission" date="2015-04" db="UniProtKB">
        <authorList>
            <consortium name="EnsemblPlants"/>
        </authorList>
    </citation>
    <scope>IDENTIFICATION</scope>
</reference>
<dbReference type="Gramene" id="LPERR05G08380.3">
    <property type="protein sequence ID" value="LPERR05G08380.3"/>
    <property type="gene ID" value="LPERR05G08380"/>
</dbReference>
<dbReference type="Pfam" id="PF00560">
    <property type="entry name" value="LRR_1"/>
    <property type="match status" value="2"/>
</dbReference>
<reference evidence="1 2" key="1">
    <citation type="submission" date="2012-08" db="EMBL/GenBank/DDBJ databases">
        <title>Oryza genome evolution.</title>
        <authorList>
            <person name="Wing R.A."/>
        </authorList>
    </citation>
    <scope>NUCLEOTIDE SEQUENCE</scope>
</reference>
<dbReference type="HOGENOM" id="CLU_880979_0_0_1"/>
<keyword evidence="2" id="KW-1185">Reference proteome</keyword>
<dbReference type="Proteomes" id="UP000032180">
    <property type="component" value="Chromosome 5"/>
</dbReference>
<dbReference type="EnsemblPlants" id="LPERR05G08380.3">
    <property type="protein sequence ID" value="LPERR05G08380.3"/>
    <property type="gene ID" value="LPERR05G08380"/>
</dbReference>
<name>A0A0D9WES6_9ORYZ</name>
<dbReference type="PANTHER" id="PTHR47186:SF3">
    <property type="entry name" value="OS09G0267800 PROTEIN"/>
    <property type="match status" value="1"/>
</dbReference>
<dbReference type="InterPro" id="IPR001611">
    <property type="entry name" value="Leu-rich_rpt"/>
</dbReference>
<dbReference type="PANTHER" id="PTHR47186">
    <property type="entry name" value="LEUCINE-RICH REPEAT-CONTAINING PROTEIN 57"/>
    <property type="match status" value="1"/>
</dbReference>
<evidence type="ECO:0000313" key="2">
    <source>
        <dbReference type="Proteomes" id="UP000032180"/>
    </source>
</evidence>
<organism evidence="1 2">
    <name type="scientific">Leersia perrieri</name>
    <dbReference type="NCBI Taxonomy" id="77586"/>
    <lineage>
        <taxon>Eukaryota</taxon>
        <taxon>Viridiplantae</taxon>
        <taxon>Streptophyta</taxon>
        <taxon>Embryophyta</taxon>
        <taxon>Tracheophyta</taxon>
        <taxon>Spermatophyta</taxon>
        <taxon>Magnoliopsida</taxon>
        <taxon>Liliopsida</taxon>
        <taxon>Poales</taxon>
        <taxon>Poaceae</taxon>
        <taxon>BOP clade</taxon>
        <taxon>Oryzoideae</taxon>
        <taxon>Oryzeae</taxon>
        <taxon>Oryzinae</taxon>
        <taxon>Leersia</taxon>
    </lineage>
</organism>
<evidence type="ECO:0008006" key="3">
    <source>
        <dbReference type="Google" id="ProtNLM"/>
    </source>
</evidence>